<dbReference type="KEGG" id="fiy:BN1229_v1_3946"/>
<protein>
    <submittedName>
        <fullName evidence="2">Uncharacterized protein</fullName>
    </submittedName>
</protein>
<gene>
    <name evidence="2" type="ORF">YBN1229_v1_3946</name>
</gene>
<sequence>MKQIIYAIDCSYDVDLKSHSNSVRTPSYPPRKTGGHPLNVNLNTKVSDKPAEDLGKLDRLTNFKYGELTASKSRAKLLYVQLNQLIGKQPCPFPSTKSSSG</sequence>
<feature type="region of interest" description="Disordered" evidence="1">
    <location>
        <begin position="19"/>
        <end position="44"/>
    </location>
</feature>
<evidence type="ECO:0000313" key="2">
    <source>
        <dbReference type="EMBL" id="CPR22513.1"/>
    </source>
</evidence>
<evidence type="ECO:0000256" key="1">
    <source>
        <dbReference type="SAM" id="MobiDB-lite"/>
    </source>
</evidence>
<evidence type="ECO:0000313" key="3">
    <source>
        <dbReference type="Proteomes" id="UP000033187"/>
    </source>
</evidence>
<dbReference type="KEGG" id="fil:BN1229_v1_3959"/>
<organism evidence="2 3">
    <name type="scientific">Candidatus Filomicrobium marinum</name>
    <dbReference type="NCBI Taxonomy" id="1608628"/>
    <lineage>
        <taxon>Bacteria</taxon>
        <taxon>Pseudomonadati</taxon>
        <taxon>Pseudomonadota</taxon>
        <taxon>Alphaproteobacteria</taxon>
        <taxon>Hyphomicrobiales</taxon>
        <taxon>Hyphomicrobiaceae</taxon>
        <taxon>Filomicrobium</taxon>
    </lineage>
</organism>
<dbReference type="EMBL" id="LN829119">
    <property type="protein sequence ID" value="CPR22513.1"/>
    <property type="molecule type" value="Genomic_DNA"/>
</dbReference>
<accession>A0A0D6JKM3</accession>
<dbReference type="AlphaFoldDB" id="A0A0D6JKM3"/>
<keyword evidence="3" id="KW-1185">Reference proteome</keyword>
<reference evidence="3" key="1">
    <citation type="submission" date="2015-02" db="EMBL/GenBank/DDBJ databases">
        <authorList>
            <person name="Chooi Y.-H."/>
        </authorList>
    </citation>
    <scope>NUCLEOTIDE SEQUENCE [LARGE SCALE GENOMIC DNA]</scope>
    <source>
        <strain evidence="3">strain Y</strain>
    </source>
</reference>
<proteinExistence type="predicted"/>
<dbReference type="Proteomes" id="UP000033187">
    <property type="component" value="Chromosome 1"/>
</dbReference>
<name>A0A0D6JKM3_9HYPH</name>